<accession>A0A7W6DGA1</accession>
<organism evidence="2 3">
    <name type="scientific">Sphingobium fontiphilum</name>
    <dbReference type="NCBI Taxonomy" id="944425"/>
    <lineage>
        <taxon>Bacteria</taxon>
        <taxon>Pseudomonadati</taxon>
        <taxon>Pseudomonadota</taxon>
        <taxon>Alphaproteobacteria</taxon>
        <taxon>Sphingomonadales</taxon>
        <taxon>Sphingomonadaceae</taxon>
        <taxon>Sphingobium</taxon>
    </lineage>
</organism>
<dbReference type="PANTHER" id="PTHR21310">
    <property type="entry name" value="AMINOGLYCOSIDE PHOSPHOTRANSFERASE-RELATED-RELATED"/>
    <property type="match status" value="1"/>
</dbReference>
<evidence type="ECO:0000313" key="2">
    <source>
        <dbReference type="EMBL" id="MBB3982731.1"/>
    </source>
</evidence>
<dbReference type="InterPro" id="IPR011009">
    <property type="entry name" value="Kinase-like_dom_sf"/>
</dbReference>
<dbReference type="GO" id="GO:0016301">
    <property type="term" value="F:kinase activity"/>
    <property type="evidence" value="ECO:0007669"/>
    <property type="project" value="UniProtKB-KW"/>
</dbReference>
<protein>
    <submittedName>
        <fullName evidence="2">Aminoglycoside phosphotransferase (APT) family kinase protein</fullName>
    </submittedName>
</protein>
<keyword evidence="2" id="KW-0418">Kinase</keyword>
<keyword evidence="2" id="KW-0808">Transferase</keyword>
<dbReference type="Pfam" id="PF01636">
    <property type="entry name" value="APH"/>
    <property type="match status" value="1"/>
</dbReference>
<sequence length="457" mass="50956">MATQTLPLPTDAMDRKVFDWLGANIGPVTAFERQPRWRPGWNVVVERDGAPLPLYVRGPRGDTYVSPVDMFQEAEIHRVFERHGIPAPRVHGMIPDPLCIVMDMLPGRINSGAIADKAVRAKVRDRFIAIMADVHRLPVEAFAAANLPVPRTPREIALNLYAPSEAIFRERIAGRPWPLMEFAWAWLNRNIPQDRTRATFVNYDGGQFLYDDQGEVTGLIDFEVSSLGDPAAELSGMRLRDSSEPLGNLTALVERYEALSGDRIPRKLIEFHTAGFCAVNGFLMWPLMFDSAPEQDYLAYLNYCVGTSRWMIRAIADHIGVALVDPPEPTEQQLGFAQGFRHLVRHIEAFPGGTAAEDYARDAAAHHAFYMGRLNAYGLSVREADLADVERLTGIRHADWDSAQAALSAWVATAGAEADALLVQHFHNWLQRQAFILRGCGPASFLPALDLQPILDR</sequence>
<dbReference type="SUPFAM" id="SSF56112">
    <property type="entry name" value="Protein kinase-like (PK-like)"/>
    <property type="match status" value="1"/>
</dbReference>
<dbReference type="InterPro" id="IPR051678">
    <property type="entry name" value="AGP_Transferase"/>
</dbReference>
<dbReference type="Proteomes" id="UP000552757">
    <property type="component" value="Unassembled WGS sequence"/>
</dbReference>
<dbReference type="EMBL" id="JACIEB010000005">
    <property type="protein sequence ID" value="MBB3982731.1"/>
    <property type="molecule type" value="Genomic_DNA"/>
</dbReference>
<name>A0A7W6DGA1_9SPHN</name>
<evidence type="ECO:0000259" key="1">
    <source>
        <dbReference type="Pfam" id="PF01636"/>
    </source>
</evidence>
<gene>
    <name evidence="2" type="ORF">GGR44_002397</name>
</gene>
<evidence type="ECO:0000313" key="3">
    <source>
        <dbReference type="Proteomes" id="UP000552757"/>
    </source>
</evidence>
<proteinExistence type="predicted"/>
<keyword evidence="3" id="KW-1185">Reference proteome</keyword>
<feature type="domain" description="Aminoglycoside phosphotransferase" evidence="1">
    <location>
        <begin position="53"/>
        <end position="238"/>
    </location>
</feature>
<dbReference type="Gene3D" id="3.90.1200.10">
    <property type="match status" value="1"/>
</dbReference>
<comment type="caution">
    <text evidence="2">The sequence shown here is derived from an EMBL/GenBank/DDBJ whole genome shotgun (WGS) entry which is preliminary data.</text>
</comment>
<reference evidence="2 3" key="1">
    <citation type="submission" date="2020-08" db="EMBL/GenBank/DDBJ databases">
        <title>Genomic Encyclopedia of Type Strains, Phase IV (KMG-IV): sequencing the most valuable type-strain genomes for metagenomic binning, comparative biology and taxonomic classification.</title>
        <authorList>
            <person name="Goeker M."/>
        </authorList>
    </citation>
    <scope>NUCLEOTIDE SEQUENCE [LARGE SCALE GENOMIC DNA]</scope>
    <source>
        <strain evidence="2 3">DSM 29348</strain>
    </source>
</reference>
<dbReference type="InterPro" id="IPR002575">
    <property type="entry name" value="Aminoglycoside_PTrfase"/>
</dbReference>
<dbReference type="AlphaFoldDB" id="A0A7W6DGA1"/>